<gene>
    <name evidence="2" type="ORF">BJF95_18540</name>
</gene>
<reference evidence="2 3" key="1">
    <citation type="submission" date="2016-09" db="EMBL/GenBank/DDBJ databases">
        <title>Rhizobium oryziradicis sp. nov., isolated from the root of rice.</title>
        <authorList>
            <person name="Zhao J."/>
            <person name="Zhang X."/>
        </authorList>
    </citation>
    <scope>NUCLEOTIDE SEQUENCE [LARGE SCALE GENOMIC DNA]</scope>
    <source>
        <strain evidence="2 3">N19</strain>
    </source>
</reference>
<evidence type="ECO:0000313" key="3">
    <source>
        <dbReference type="Proteomes" id="UP000186894"/>
    </source>
</evidence>
<feature type="transmembrane region" description="Helical" evidence="1">
    <location>
        <begin position="20"/>
        <end position="43"/>
    </location>
</feature>
<name>A0A1Q8ZTM0_9HYPH</name>
<dbReference type="OrthoDB" id="8404357at2"/>
<accession>A0A1Q8ZTM0</accession>
<keyword evidence="1" id="KW-1133">Transmembrane helix</keyword>
<keyword evidence="1" id="KW-0472">Membrane</keyword>
<evidence type="ECO:0000256" key="1">
    <source>
        <dbReference type="SAM" id="Phobius"/>
    </source>
</evidence>
<organism evidence="2 3">
    <name type="scientific">Rhizobium oryziradicis</name>
    <dbReference type="NCBI Taxonomy" id="1867956"/>
    <lineage>
        <taxon>Bacteria</taxon>
        <taxon>Pseudomonadati</taxon>
        <taxon>Pseudomonadota</taxon>
        <taxon>Alphaproteobacteria</taxon>
        <taxon>Hyphomicrobiales</taxon>
        <taxon>Rhizobiaceae</taxon>
        <taxon>Rhizobium/Agrobacterium group</taxon>
        <taxon>Rhizobium</taxon>
    </lineage>
</organism>
<dbReference type="EMBL" id="MKIM01000025">
    <property type="protein sequence ID" value="OLP45306.1"/>
    <property type="molecule type" value="Genomic_DNA"/>
</dbReference>
<proteinExistence type="predicted"/>
<dbReference type="AlphaFoldDB" id="A0A1Q8ZTM0"/>
<dbReference type="Proteomes" id="UP000186894">
    <property type="component" value="Unassembled WGS sequence"/>
</dbReference>
<dbReference type="RefSeq" id="WP_075639218.1">
    <property type="nucleotide sequence ID" value="NZ_MKIM01000025.1"/>
</dbReference>
<feature type="transmembrane region" description="Helical" evidence="1">
    <location>
        <begin position="49"/>
        <end position="69"/>
    </location>
</feature>
<keyword evidence="3" id="KW-1185">Reference proteome</keyword>
<keyword evidence="1" id="KW-0812">Transmembrane</keyword>
<protein>
    <submittedName>
        <fullName evidence="2">Uncharacterized protein</fullName>
    </submittedName>
</protein>
<comment type="caution">
    <text evidence="2">The sequence shown here is derived from an EMBL/GenBank/DDBJ whole genome shotgun (WGS) entry which is preliminary data.</text>
</comment>
<evidence type="ECO:0000313" key="2">
    <source>
        <dbReference type="EMBL" id="OLP45306.1"/>
    </source>
</evidence>
<sequence length="75" mass="7888">MTFLIAMTIGIATGAMRSIFSIVMVSAMLLLGGIVMIVLGTSFGVMDLLMALIGYQVGLINCLILAMVVSNHRPA</sequence>